<dbReference type="SMART" id="SM00256">
    <property type="entry name" value="FBOX"/>
    <property type="match status" value="1"/>
</dbReference>
<dbReference type="OrthoDB" id="3219396at2759"/>
<dbReference type="AlphaFoldDB" id="A0A7J7J6K2"/>
<gene>
    <name evidence="3" type="ORF">EB796_020541</name>
</gene>
<keyword evidence="4" id="KW-1185">Reference proteome</keyword>
<dbReference type="EMBL" id="VXIV02003112">
    <property type="protein sequence ID" value="KAF6021151.1"/>
    <property type="molecule type" value="Genomic_DNA"/>
</dbReference>
<evidence type="ECO:0000313" key="4">
    <source>
        <dbReference type="Proteomes" id="UP000593567"/>
    </source>
</evidence>
<dbReference type="InterPro" id="IPR036047">
    <property type="entry name" value="F-box-like_dom_sf"/>
</dbReference>
<feature type="region of interest" description="Disordered" evidence="1">
    <location>
        <begin position="1"/>
        <end position="46"/>
    </location>
</feature>
<accession>A0A7J7J6K2</accession>
<organism evidence="3 4">
    <name type="scientific">Bugula neritina</name>
    <name type="common">Brown bryozoan</name>
    <name type="synonym">Sertularia neritina</name>
    <dbReference type="NCBI Taxonomy" id="10212"/>
    <lineage>
        <taxon>Eukaryota</taxon>
        <taxon>Metazoa</taxon>
        <taxon>Spiralia</taxon>
        <taxon>Lophotrochozoa</taxon>
        <taxon>Bryozoa</taxon>
        <taxon>Gymnolaemata</taxon>
        <taxon>Cheilostomatida</taxon>
        <taxon>Flustrina</taxon>
        <taxon>Buguloidea</taxon>
        <taxon>Bugulidae</taxon>
        <taxon>Bugula</taxon>
    </lineage>
</organism>
<evidence type="ECO:0000313" key="3">
    <source>
        <dbReference type="EMBL" id="KAF6021151.1"/>
    </source>
</evidence>
<protein>
    <submittedName>
        <fullName evidence="3">FBXO15</fullName>
    </submittedName>
</protein>
<sequence>MSAKSSSGVPKNIRPMNARKKVGLSGDSKVSATRAVRQRKAASPRTHASLVNGNELIKKTNNIKISELVERLSDEILILLFSYLDAGDLLVAARVCRRWLCVSNDNMLWQSMYRRCLLKTKTGKDIGIPLDTPTLFWKKKCIEKSVEFRNSRAQANLNSIDPFTTLPKQISGNLQQLGVKFTLAFYDGRGTHHYITHNDCFYHRMAVSARWHSLGNLPDVSRLHSLKLLALNPVFYDQKGIACKNSPCQRSLLEEIPFSWSKLTSVDPIGSDSMVDLYLIHPGVVMAAWKNGGGMAFISANFHYNKLIDQCLRGTFNTRHVGSAGDSLSSIHGFFDYNATVELRNQRQTIWSQQFRNMHAINQPGGARYLDAINESDLYSHPPLEKPIQFLWISGPIKNKTEGICILDISVRDESGRITTSVSDFVKVVPADSETCFGVECTEVISHSSKNGNSTLVLETEADTKIRRVKSLRLCL</sequence>
<proteinExistence type="predicted"/>
<dbReference type="GO" id="GO:0019005">
    <property type="term" value="C:SCF ubiquitin ligase complex"/>
    <property type="evidence" value="ECO:0007669"/>
    <property type="project" value="TreeGrafter"/>
</dbReference>
<dbReference type="Proteomes" id="UP000593567">
    <property type="component" value="Unassembled WGS sequence"/>
</dbReference>
<name>A0A7J7J6K2_BUGNE</name>
<dbReference type="Pfam" id="PF12937">
    <property type="entry name" value="F-box-like"/>
    <property type="match status" value="1"/>
</dbReference>
<feature type="domain" description="F-box" evidence="2">
    <location>
        <begin position="66"/>
        <end position="112"/>
    </location>
</feature>
<dbReference type="PROSITE" id="PS50181">
    <property type="entry name" value="FBOX"/>
    <property type="match status" value="1"/>
</dbReference>
<reference evidence="3" key="1">
    <citation type="submission" date="2020-06" db="EMBL/GenBank/DDBJ databases">
        <title>Draft genome of Bugula neritina, a colonial animal packing powerful symbionts and potential medicines.</title>
        <authorList>
            <person name="Rayko M."/>
        </authorList>
    </citation>
    <scope>NUCLEOTIDE SEQUENCE [LARGE SCALE GENOMIC DNA]</scope>
    <source>
        <strain evidence="3">Kwan_BN1</strain>
    </source>
</reference>
<dbReference type="InterPro" id="IPR001810">
    <property type="entry name" value="F-box_dom"/>
</dbReference>
<evidence type="ECO:0000259" key="2">
    <source>
        <dbReference type="PROSITE" id="PS50181"/>
    </source>
</evidence>
<dbReference type="Gene3D" id="1.20.1280.50">
    <property type="match status" value="1"/>
</dbReference>
<dbReference type="SUPFAM" id="SSF81383">
    <property type="entry name" value="F-box domain"/>
    <property type="match status" value="1"/>
</dbReference>
<dbReference type="PANTHER" id="PTHR46731">
    <property type="entry name" value="F-BOX ONLY PROTEIN 15"/>
    <property type="match status" value="1"/>
</dbReference>
<evidence type="ECO:0000256" key="1">
    <source>
        <dbReference type="SAM" id="MobiDB-lite"/>
    </source>
</evidence>
<dbReference type="PANTHER" id="PTHR46731:SF1">
    <property type="entry name" value="F-BOX ONLY PROTEIN 15"/>
    <property type="match status" value="1"/>
</dbReference>
<comment type="caution">
    <text evidence="3">The sequence shown here is derived from an EMBL/GenBank/DDBJ whole genome shotgun (WGS) entry which is preliminary data.</text>
</comment>